<gene>
    <name evidence="1" type="ORF">M9H77_18124</name>
</gene>
<comment type="caution">
    <text evidence="1">The sequence shown here is derived from an EMBL/GenBank/DDBJ whole genome shotgun (WGS) entry which is preliminary data.</text>
</comment>
<evidence type="ECO:0000313" key="1">
    <source>
        <dbReference type="EMBL" id="KAI5668271.1"/>
    </source>
</evidence>
<protein>
    <submittedName>
        <fullName evidence="1">Uncharacterized protein</fullName>
    </submittedName>
</protein>
<organism evidence="1 2">
    <name type="scientific">Catharanthus roseus</name>
    <name type="common">Madagascar periwinkle</name>
    <name type="synonym">Vinca rosea</name>
    <dbReference type="NCBI Taxonomy" id="4058"/>
    <lineage>
        <taxon>Eukaryota</taxon>
        <taxon>Viridiplantae</taxon>
        <taxon>Streptophyta</taxon>
        <taxon>Embryophyta</taxon>
        <taxon>Tracheophyta</taxon>
        <taxon>Spermatophyta</taxon>
        <taxon>Magnoliopsida</taxon>
        <taxon>eudicotyledons</taxon>
        <taxon>Gunneridae</taxon>
        <taxon>Pentapetalae</taxon>
        <taxon>asterids</taxon>
        <taxon>lamiids</taxon>
        <taxon>Gentianales</taxon>
        <taxon>Apocynaceae</taxon>
        <taxon>Rauvolfioideae</taxon>
        <taxon>Vinceae</taxon>
        <taxon>Catharanthinae</taxon>
        <taxon>Catharanthus</taxon>
    </lineage>
</organism>
<evidence type="ECO:0000313" key="2">
    <source>
        <dbReference type="Proteomes" id="UP001060085"/>
    </source>
</evidence>
<proteinExistence type="predicted"/>
<keyword evidence="2" id="KW-1185">Reference proteome</keyword>
<sequence length="105" mass="11633">MKKEGISIRKTTEAFQADYSTSHELPLLPSRIGFFISKAPKTGYLIATTITQAYSTNLIIFGVLWDYIPRKGFVLLGRGEYCRPVDLVVDNRSDLVKVVAAPVPG</sequence>
<name>A0ACC0B6K2_CATRO</name>
<reference evidence="2" key="1">
    <citation type="journal article" date="2023" name="Nat. Plants">
        <title>Single-cell RNA sequencing provides a high-resolution roadmap for understanding the multicellular compartmentation of specialized metabolism.</title>
        <authorList>
            <person name="Sun S."/>
            <person name="Shen X."/>
            <person name="Li Y."/>
            <person name="Li Y."/>
            <person name="Wang S."/>
            <person name="Li R."/>
            <person name="Zhang H."/>
            <person name="Shen G."/>
            <person name="Guo B."/>
            <person name="Wei J."/>
            <person name="Xu J."/>
            <person name="St-Pierre B."/>
            <person name="Chen S."/>
            <person name="Sun C."/>
        </authorList>
    </citation>
    <scope>NUCLEOTIDE SEQUENCE [LARGE SCALE GENOMIC DNA]</scope>
</reference>
<accession>A0ACC0B6K2</accession>
<dbReference type="Proteomes" id="UP001060085">
    <property type="component" value="Linkage Group LG04"/>
</dbReference>
<dbReference type="EMBL" id="CM044704">
    <property type="protein sequence ID" value="KAI5668271.1"/>
    <property type="molecule type" value="Genomic_DNA"/>
</dbReference>